<feature type="domain" description="Bacterial Pleckstrin homology" evidence="2">
    <location>
        <begin position="68"/>
        <end position="160"/>
    </location>
</feature>
<evidence type="ECO:0000313" key="3">
    <source>
        <dbReference type="EMBL" id="UYW02268.1"/>
    </source>
</evidence>
<dbReference type="RefSeq" id="WP_264434781.1">
    <property type="nucleotide sequence ID" value="NZ_CP081495.1"/>
</dbReference>
<keyword evidence="4" id="KW-1185">Reference proteome</keyword>
<sequence length="165" mass="18295">MIYKASSDTMVKTITIGCFILFAAIGGPILYKAIANASSFKAILPALGTSLLMFAILFICWLYAPYCYEITSTDFIIRRRIGAIKIKKDAIQSVQMLTKNEISGSIRTFGVGGLFGYYGIFEVSKIGKTTFYITQCKNLILLVTNTNKKMLISPNDVNLINQFTL</sequence>
<dbReference type="Proteomes" id="UP001163328">
    <property type="component" value="Chromosome"/>
</dbReference>
<feature type="transmembrane region" description="Helical" evidence="1">
    <location>
        <begin position="13"/>
        <end position="31"/>
    </location>
</feature>
<organism evidence="3 4">
    <name type="scientific">Flavobacterium agricola</name>
    <dbReference type="NCBI Taxonomy" id="2870839"/>
    <lineage>
        <taxon>Bacteria</taxon>
        <taxon>Pseudomonadati</taxon>
        <taxon>Bacteroidota</taxon>
        <taxon>Flavobacteriia</taxon>
        <taxon>Flavobacteriales</taxon>
        <taxon>Flavobacteriaceae</taxon>
        <taxon>Flavobacterium</taxon>
    </lineage>
</organism>
<accession>A0ABY6M142</accession>
<gene>
    <name evidence="3" type="ORF">K5I29_05035</name>
</gene>
<feature type="transmembrane region" description="Helical" evidence="1">
    <location>
        <begin position="43"/>
        <end position="64"/>
    </location>
</feature>
<evidence type="ECO:0000259" key="2">
    <source>
        <dbReference type="Pfam" id="PF10882"/>
    </source>
</evidence>
<protein>
    <submittedName>
        <fullName evidence="3">PH domain-containing protein</fullName>
    </submittedName>
</protein>
<dbReference type="EMBL" id="CP081495">
    <property type="protein sequence ID" value="UYW02268.1"/>
    <property type="molecule type" value="Genomic_DNA"/>
</dbReference>
<reference evidence="3" key="1">
    <citation type="submission" date="2021-08" db="EMBL/GenBank/DDBJ databases">
        <title>Flavobacterium sp. strain CC-SYL302.</title>
        <authorList>
            <person name="Lin S.-Y."/>
            <person name="Lee T.-H."/>
            <person name="Young C.-C."/>
        </authorList>
    </citation>
    <scope>NUCLEOTIDE SEQUENCE</scope>
    <source>
        <strain evidence="3">CC-SYL302</strain>
    </source>
</reference>
<name>A0ABY6M142_9FLAO</name>
<keyword evidence="1" id="KW-0472">Membrane</keyword>
<keyword evidence="1" id="KW-1133">Transmembrane helix</keyword>
<keyword evidence="1" id="KW-0812">Transmembrane</keyword>
<evidence type="ECO:0000313" key="4">
    <source>
        <dbReference type="Proteomes" id="UP001163328"/>
    </source>
</evidence>
<dbReference type="Pfam" id="PF10882">
    <property type="entry name" value="bPH_5"/>
    <property type="match status" value="1"/>
</dbReference>
<evidence type="ECO:0000256" key="1">
    <source>
        <dbReference type="SAM" id="Phobius"/>
    </source>
</evidence>
<proteinExistence type="predicted"/>
<dbReference type="InterPro" id="IPR027783">
    <property type="entry name" value="Bacterial_PH-related"/>
</dbReference>